<feature type="region of interest" description="Disordered" evidence="1">
    <location>
        <begin position="85"/>
        <end position="126"/>
    </location>
</feature>
<sequence>MDLSALHGKRLIAASVFVAAVLVLAVQLITPSPVMVSIGDSSTQTTQLGQYFTYTDVALITVAASLLGASGTYLLLHDYPTPVPTTETATPNTIANGGERPPTRQAISDGHGSGTVQRDTPDPEERWEETVGRLRNNEETVYAVVLDADGKLPQRDIVEGTELSKATVSRTLDTLESKDLVERKRNGMGNVVVLT</sequence>
<dbReference type="InterPro" id="IPR036390">
    <property type="entry name" value="WH_DNA-bd_sf"/>
</dbReference>
<dbReference type="CDD" id="cd00090">
    <property type="entry name" value="HTH_ARSR"/>
    <property type="match status" value="1"/>
</dbReference>
<dbReference type="AlphaFoldDB" id="A0A2G1WEV6"/>
<dbReference type="OrthoDB" id="116755at2157"/>
<keyword evidence="2" id="KW-0812">Transmembrane</keyword>
<evidence type="ECO:0000259" key="3">
    <source>
        <dbReference type="Pfam" id="PF24034"/>
    </source>
</evidence>
<dbReference type="Pfam" id="PF24034">
    <property type="entry name" value="DUF7343"/>
    <property type="match status" value="1"/>
</dbReference>
<keyword evidence="2" id="KW-0472">Membrane</keyword>
<reference evidence="4 5" key="1">
    <citation type="journal article" date="2014" name="Front. Microbiol.">
        <title>Population and genomic analysis of the genus Halorubrum.</title>
        <authorList>
            <person name="Fullmer M.S."/>
            <person name="Soucy S.M."/>
            <person name="Swithers K.S."/>
            <person name="Makkay A.M."/>
            <person name="Wheeler R."/>
            <person name="Ventosa A."/>
            <person name="Gogarten J.P."/>
            <person name="Papke R.T."/>
        </authorList>
    </citation>
    <scope>NUCLEOTIDE SEQUENCE [LARGE SCALE GENOMIC DNA]</scope>
    <source>
        <strain evidence="4 5">C49</strain>
    </source>
</reference>
<dbReference type="InterPro" id="IPR011991">
    <property type="entry name" value="ArsR-like_HTH"/>
</dbReference>
<dbReference type="SUPFAM" id="SSF46785">
    <property type="entry name" value="Winged helix' DNA-binding domain"/>
    <property type="match status" value="1"/>
</dbReference>
<evidence type="ECO:0000256" key="1">
    <source>
        <dbReference type="SAM" id="MobiDB-lite"/>
    </source>
</evidence>
<dbReference type="Proteomes" id="UP000222824">
    <property type="component" value="Unassembled WGS sequence"/>
</dbReference>
<comment type="caution">
    <text evidence="4">The sequence shown here is derived from an EMBL/GenBank/DDBJ whole genome shotgun (WGS) entry which is preliminary data.</text>
</comment>
<feature type="transmembrane region" description="Helical" evidence="2">
    <location>
        <begin position="51"/>
        <end position="76"/>
    </location>
</feature>
<proteinExistence type="predicted"/>
<protein>
    <submittedName>
        <fullName evidence="4">Transcriptional regulator</fullName>
    </submittedName>
</protein>
<dbReference type="Gene3D" id="1.10.10.10">
    <property type="entry name" value="Winged helix-like DNA-binding domain superfamily/Winged helix DNA-binding domain"/>
    <property type="match status" value="1"/>
</dbReference>
<dbReference type="EMBL" id="NHOA01000150">
    <property type="protein sequence ID" value="PHQ37517.1"/>
    <property type="molecule type" value="Genomic_DNA"/>
</dbReference>
<feature type="transmembrane region" description="Helical" evidence="2">
    <location>
        <begin position="12"/>
        <end position="31"/>
    </location>
</feature>
<dbReference type="RefSeq" id="WP_099256668.1">
    <property type="nucleotide sequence ID" value="NZ_NHOA01000150.1"/>
</dbReference>
<evidence type="ECO:0000313" key="4">
    <source>
        <dbReference type="EMBL" id="PHQ37517.1"/>
    </source>
</evidence>
<accession>A0A2G1WEV6</accession>
<dbReference type="InterPro" id="IPR055767">
    <property type="entry name" value="DUF7343"/>
</dbReference>
<organism evidence="4 5">
    <name type="scientific">Halorubrum persicum</name>
    <dbReference type="NCBI Taxonomy" id="1383844"/>
    <lineage>
        <taxon>Archaea</taxon>
        <taxon>Methanobacteriati</taxon>
        <taxon>Methanobacteriota</taxon>
        <taxon>Stenosarchaea group</taxon>
        <taxon>Halobacteria</taxon>
        <taxon>Halobacteriales</taxon>
        <taxon>Haloferacaceae</taxon>
        <taxon>Halorubrum</taxon>
    </lineage>
</organism>
<keyword evidence="5" id="KW-1185">Reference proteome</keyword>
<name>A0A2G1WEV6_9EURY</name>
<evidence type="ECO:0000256" key="2">
    <source>
        <dbReference type="SAM" id="Phobius"/>
    </source>
</evidence>
<feature type="domain" description="DUF7343" evidence="3">
    <location>
        <begin position="135"/>
        <end position="194"/>
    </location>
</feature>
<keyword evidence="2" id="KW-1133">Transmembrane helix</keyword>
<gene>
    <name evidence="4" type="ORF">DJ69_16615</name>
</gene>
<dbReference type="InterPro" id="IPR036388">
    <property type="entry name" value="WH-like_DNA-bd_sf"/>
</dbReference>
<evidence type="ECO:0000313" key="5">
    <source>
        <dbReference type="Proteomes" id="UP000222824"/>
    </source>
</evidence>